<evidence type="ECO:0000256" key="4">
    <source>
        <dbReference type="ARBA" id="ARBA00022833"/>
    </source>
</evidence>
<accession>A0A2H1W5L2</accession>
<dbReference type="PROSITE" id="PS00028">
    <property type="entry name" value="ZINC_FINGER_C2H2_1"/>
    <property type="match status" value="1"/>
</dbReference>
<feature type="domain" description="C2H2-type" evidence="6">
    <location>
        <begin position="354"/>
        <end position="377"/>
    </location>
</feature>
<gene>
    <name evidence="7" type="ORF">SFRICE_009801</name>
</gene>
<dbReference type="PANTHER" id="PTHR24379:SF121">
    <property type="entry name" value="C2H2-TYPE DOMAIN-CONTAINING PROTEIN"/>
    <property type="match status" value="1"/>
</dbReference>
<sequence>MPLLILTQAKPLEGFYRDTMSLYICWECRAVMCRITRFRLQACTALKHLSDIADGRTNKKSTCLSRLSSQKLNEIAVTSKCMNTDNFINLTEDFIDCGPTVDLLIKNEYDDDDIPLSELNNWSDHDPATAIECKDELSTTIPNENELSKTIEHKDELSKIIDNRDELSKTIDNMDELSKSIDNGDELSKTIDNKDELSKNVLPGVKKKRKHVKKRFSVVSIDDSELEKMRKGCRLDALYLAASFKCDSCIEIFKSEAAMNEHNSLHLEKSNHTQCDICLVYTPTSSYTRHRQDHYLRYDCKLCKYTCLNEKAIYLHLETKHNIKEYSNKKIKSSKVALREDSTTTKLKDSSLEYKCDECDQYFGNKSARWKHVQKCHREGFECATCGQRFPFKNNLRRHEQ</sequence>
<dbReference type="SUPFAM" id="SSF57667">
    <property type="entry name" value="beta-beta-alpha zinc fingers"/>
    <property type="match status" value="1"/>
</dbReference>
<dbReference type="EMBL" id="ODYU01006492">
    <property type="protein sequence ID" value="SOQ48371.1"/>
    <property type="molecule type" value="Genomic_DNA"/>
</dbReference>
<dbReference type="AlphaFoldDB" id="A0A2H1W5L2"/>
<protein>
    <submittedName>
        <fullName evidence="7">SFRICE_009801</fullName>
    </submittedName>
</protein>
<dbReference type="InterPro" id="IPR013087">
    <property type="entry name" value="Znf_C2H2_type"/>
</dbReference>
<feature type="domain" description="C2H2-type" evidence="6">
    <location>
        <begin position="381"/>
        <end position="401"/>
    </location>
</feature>
<evidence type="ECO:0000259" key="6">
    <source>
        <dbReference type="PROSITE" id="PS50157"/>
    </source>
</evidence>
<proteinExistence type="predicted"/>
<dbReference type="GO" id="GO:0008270">
    <property type="term" value="F:zinc ion binding"/>
    <property type="evidence" value="ECO:0007669"/>
    <property type="project" value="UniProtKB-KW"/>
</dbReference>
<dbReference type="Gene3D" id="3.30.160.60">
    <property type="entry name" value="Classic Zinc Finger"/>
    <property type="match status" value="1"/>
</dbReference>
<evidence type="ECO:0000256" key="2">
    <source>
        <dbReference type="ARBA" id="ARBA00022737"/>
    </source>
</evidence>
<dbReference type="SMART" id="SM00355">
    <property type="entry name" value="ZnF_C2H2"/>
    <property type="match status" value="5"/>
</dbReference>
<evidence type="ECO:0000313" key="7">
    <source>
        <dbReference type="EMBL" id="SOQ48371.1"/>
    </source>
</evidence>
<dbReference type="PANTHER" id="PTHR24379">
    <property type="entry name" value="KRAB AND ZINC FINGER DOMAIN-CONTAINING"/>
    <property type="match status" value="1"/>
</dbReference>
<keyword evidence="3 5" id="KW-0863">Zinc-finger</keyword>
<reference evidence="7" key="1">
    <citation type="submission" date="2016-07" db="EMBL/GenBank/DDBJ databases">
        <authorList>
            <person name="Bretaudeau A."/>
        </authorList>
    </citation>
    <scope>NUCLEOTIDE SEQUENCE</scope>
    <source>
        <strain evidence="7">Rice</strain>
        <tissue evidence="7">Whole body</tissue>
    </source>
</reference>
<dbReference type="PROSITE" id="PS50157">
    <property type="entry name" value="ZINC_FINGER_C2H2_2"/>
    <property type="match status" value="3"/>
</dbReference>
<evidence type="ECO:0000256" key="5">
    <source>
        <dbReference type="PROSITE-ProRule" id="PRU00042"/>
    </source>
</evidence>
<keyword evidence="2" id="KW-0677">Repeat</keyword>
<name>A0A2H1W5L2_SPOFR</name>
<organism evidence="7">
    <name type="scientific">Spodoptera frugiperda</name>
    <name type="common">Fall armyworm</name>
    <dbReference type="NCBI Taxonomy" id="7108"/>
    <lineage>
        <taxon>Eukaryota</taxon>
        <taxon>Metazoa</taxon>
        <taxon>Ecdysozoa</taxon>
        <taxon>Arthropoda</taxon>
        <taxon>Hexapoda</taxon>
        <taxon>Insecta</taxon>
        <taxon>Pterygota</taxon>
        <taxon>Neoptera</taxon>
        <taxon>Endopterygota</taxon>
        <taxon>Lepidoptera</taxon>
        <taxon>Glossata</taxon>
        <taxon>Ditrysia</taxon>
        <taxon>Noctuoidea</taxon>
        <taxon>Noctuidae</taxon>
        <taxon>Amphipyrinae</taxon>
        <taxon>Spodoptera</taxon>
    </lineage>
</organism>
<feature type="domain" description="C2H2-type" evidence="6">
    <location>
        <begin position="244"/>
        <end position="271"/>
    </location>
</feature>
<dbReference type="InterPro" id="IPR036236">
    <property type="entry name" value="Znf_C2H2_sf"/>
</dbReference>
<evidence type="ECO:0000256" key="1">
    <source>
        <dbReference type="ARBA" id="ARBA00022723"/>
    </source>
</evidence>
<evidence type="ECO:0000256" key="3">
    <source>
        <dbReference type="ARBA" id="ARBA00022771"/>
    </source>
</evidence>
<keyword evidence="1" id="KW-0479">Metal-binding</keyword>
<keyword evidence="4" id="KW-0862">Zinc</keyword>